<dbReference type="InterPro" id="IPR058163">
    <property type="entry name" value="LysR-type_TF_proteobact-type"/>
</dbReference>
<gene>
    <name evidence="6" type="ORF">GHY86_04680</name>
</gene>
<dbReference type="InterPro" id="IPR036390">
    <property type="entry name" value="WH_DNA-bd_sf"/>
</dbReference>
<evidence type="ECO:0000313" key="6">
    <source>
        <dbReference type="EMBL" id="EGQ9134451.1"/>
    </source>
</evidence>
<comment type="caution">
    <text evidence="6">The sequence shown here is derived from an EMBL/GenBank/DDBJ whole genome shotgun (WGS) entry which is preliminary data.</text>
</comment>
<proteinExistence type="inferred from homology"/>
<dbReference type="SUPFAM" id="SSF53850">
    <property type="entry name" value="Periplasmic binding protein-like II"/>
    <property type="match status" value="1"/>
</dbReference>
<dbReference type="EMBL" id="AAXMUW010000006">
    <property type="protein sequence ID" value="EGQ9134451.1"/>
    <property type="molecule type" value="Genomic_DNA"/>
</dbReference>
<dbReference type="Gene3D" id="3.40.190.290">
    <property type="match status" value="1"/>
</dbReference>
<dbReference type="GO" id="GO:0006351">
    <property type="term" value="P:DNA-templated transcription"/>
    <property type="evidence" value="ECO:0007669"/>
    <property type="project" value="TreeGrafter"/>
</dbReference>
<dbReference type="Gene3D" id="1.10.10.10">
    <property type="entry name" value="Winged helix-like DNA-binding domain superfamily/Winged helix DNA-binding domain"/>
    <property type="match status" value="1"/>
</dbReference>
<dbReference type="PANTHER" id="PTHR30537">
    <property type="entry name" value="HTH-TYPE TRANSCRIPTIONAL REGULATOR"/>
    <property type="match status" value="1"/>
</dbReference>
<dbReference type="InterPro" id="IPR000847">
    <property type="entry name" value="LysR_HTH_N"/>
</dbReference>
<dbReference type="SUPFAM" id="SSF46785">
    <property type="entry name" value="Winged helix' DNA-binding domain"/>
    <property type="match status" value="1"/>
</dbReference>
<organism evidence="6 7">
    <name type="scientific">Vibrio alginolyticus</name>
    <dbReference type="NCBI Taxonomy" id="663"/>
    <lineage>
        <taxon>Bacteria</taxon>
        <taxon>Pseudomonadati</taxon>
        <taxon>Pseudomonadota</taxon>
        <taxon>Gammaproteobacteria</taxon>
        <taxon>Vibrionales</taxon>
        <taxon>Vibrionaceae</taxon>
        <taxon>Vibrio</taxon>
    </lineage>
</organism>
<evidence type="ECO:0000256" key="1">
    <source>
        <dbReference type="ARBA" id="ARBA00009437"/>
    </source>
</evidence>
<dbReference type="GO" id="GO:0003700">
    <property type="term" value="F:DNA-binding transcription factor activity"/>
    <property type="evidence" value="ECO:0007669"/>
    <property type="project" value="InterPro"/>
</dbReference>
<name>A0AA36UNU4_VIBAL</name>
<dbReference type="PANTHER" id="PTHR30537:SF5">
    <property type="entry name" value="HTH-TYPE TRANSCRIPTIONAL ACTIVATOR TTDR-RELATED"/>
    <property type="match status" value="1"/>
</dbReference>
<accession>A0AA36UNU4</accession>
<dbReference type="InterPro" id="IPR005119">
    <property type="entry name" value="LysR_subst-bd"/>
</dbReference>
<dbReference type="PROSITE" id="PS50931">
    <property type="entry name" value="HTH_LYSR"/>
    <property type="match status" value="1"/>
</dbReference>
<dbReference type="AlphaFoldDB" id="A0AA36UNU4"/>
<sequence>MIVRNLETIDFRTLSIFVTSCRLLSLTKCALELNLPKSTVSKAITKLEQHFEAKLLERTTRKLVITEAGQMVLERAASLVEEFHSIGHDVQEMEQQIQGRLRISAPPALDAYMAEHIFLPFLKQWPKVQIALEASNDFVDLFSHGFDMAIRVGQIVDDRLIAKKLGYTTRVLAASPEYLAEAEFGVPETPEDLTKHNCLRYQYVSEIGPWTLISHDNTVNVSITSNFSSTTVEAILKGALKGLGIANLPVQNMTQELESGTLVRVLPQWHTVPMPIYLVYRPGANRPRRVQAMIDHIMSLRSQFEFGPRHGLCCGEA</sequence>
<evidence type="ECO:0000259" key="5">
    <source>
        <dbReference type="PROSITE" id="PS50931"/>
    </source>
</evidence>
<dbReference type="InterPro" id="IPR036388">
    <property type="entry name" value="WH-like_DNA-bd_sf"/>
</dbReference>
<reference evidence="6" key="1">
    <citation type="submission" date="2019-11" db="EMBL/GenBank/DDBJ databases">
        <authorList>
            <consortium name="PulseNet: The National Subtyping Network for Foodborne Disease Surveillance"/>
            <person name="Tarr C.L."/>
            <person name="Trees E."/>
            <person name="Katz L.S."/>
            <person name="Carleton-Romer H.A."/>
            <person name="Stroika S."/>
            <person name="Kucerova Z."/>
            <person name="Roache K.F."/>
            <person name="Sabol A.L."/>
            <person name="Besser J."/>
            <person name="Gerner-Smidt P."/>
        </authorList>
    </citation>
    <scope>NUCLEOTIDE SEQUENCE</scope>
    <source>
        <strain evidence="6">PNUSAV001129</strain>
    </source>
</reference>
<keyword evidence="3" id="KW-0238">DNA-binding</keyword>
<dbReference type="Pfam" id="PF03466">
    <property type="entry name" value="LysR_substrate"/>
    <property type="match status" value="1"/>
</dbReference>
<comment type="similarity">
    <text evidence="1">Belongs to the LysR transcriptional regulatory family.</text>
</comment>
<keyword evidence="2" id="KW-0805">Transcription regulation</keyword>
<evidence type="ECO:0000256" key="3">
    <source>
        <dbReference type="ARBA" id="ARBA00023125"/>
    </source>
</evidence>
<dbReference type="CDD" id="cd08422">
    <property type="entry name" value="PBP2_CrgA_like"/>
    <property type="match status" value="1"/>
</dbReference>
<evidence type="ECO:0000256" key="2">
    <source>
        <dbReference type="ARBA" id="ARBA00023015"/>
    </source>
</evidence>
<evidence type="ECO:0000256" key="4">
    <source>
        <dbReference type="ARBA" id="ARBA00023163"/>
    </source>
</evidence>
<feature type="domain" description="HTH lysR-type" evidence="5">
    <location>
        <begin position="9"/>
        <end position="66"/>
    </location>
</feature>
<protein>
    <submittedName>
        <fullName evidence="6">LysR family transcriptional regulator</fullName>
    </submittedName>
</protein>
<dbReference type="Pfam" id="PF00126">
    <property type="entry name" value="HTH_1"/>
    <property type="match status" value="1"/>
</dbReference>
<dbReference type="GO" id="GO:0043565">
    <property type="term" value="F:sequence-specific DNA binding"/>
    <property type="evidence" value="ECO:0007669"/>
    <property type="project" value="TreeGrafter"/>
</dbReference>
<evidence type="ECO:0000313" key="7">
    <source>
        <dbReference type="Proteomes" id="UP000714625"/>
    </source>
</evidence>
<keyword evidence="4" id="KW-0804">Transcription</keyword>
<dbReference type="Proteomes" id="UP000714625">
    <property type="component" value="Unassembled WGS sequence"/>
</dbReference>
<dbReference type="FunFam" id="1.10.10.10:FF:000001">
    <property type="entry name" value="LysR family transcriptional regulator"/>
    <property type="match status" value="1"/>
</dbReference>